<evidence type="ECO:0000313" key="10">
    <source>
        <dbReference type="Proteomes" id="UP001187192"/>
    </source>
</evidence>
<feature type="transmembrane region" description="Helical" evidence="8">
    <location>
        <begin position="74"/>
        <end position="95"/>
    </location>
</feature>
<feature type="transmembrane region" description="Helical" evidence="8">
    <location>
        <begin position="131"/>
        <end position="150"/>
    </location>
</feature>
<evidence type="ECO:0000256" key="8">
    <source>
        <dbReference type="SAM" id="Phobius"/>
    </source>
</evidence>
<dbReference type="InterPro" id="IPR009262">
    <property type="entry name" value="SLC35_F1/F2/F6"/>
</dbReference>
<protein>
    <submittedName>
        <fullName evidence="9">Uncharacterized protein</fullName>
    </submittedName>
</protein>
<gene>
    <name evidence="9" type="ORF">TIFTF001_032606</name>
</gene>
<evidence type="ECO:0000256" key="3">
    <source>
        <dbReference type="ARBA" id="ARBA00022448"/>
    </source>
</evidence>
<dbReference type="AlphaFoldDB" id="A0AA88J847"/>
<feature type="transmembrane region" description="Helical" evidence="8">
    <location>
        <begin position="101"/>
        <end position="122"/>
    </location>
</feature>
<evidence type="ECO:0000256" key="5">
    <source>
        <dbReference type="ARBA" id="ARBA00022989"/>
    </source>
</evidence>
<feature type="transmembrane region" description="Helical" evidence="8">
    <location>
        <begin position="292"/>
        <end position="317"/>
    </location>
</feature>
<dbReference type="PANTHER" id="PTHR14233">
    <property type="entry name" value="DUF914-RELATED"/>
    <property type="match status" value="1"/>
</dbReference>
<feature type="transmembrane region" description="Helical" evidence="8">
    <location>
        <begin position="260"/>
        <end position="280"/>
    </location>
</feature>
<dbReference type="EMBL" id="BTGU01000151">
    <property type="protein sequence ID" value="GMN63531.1"/>
    <property type="molecule type" value="Genomic_DNA"/>
</dbReference>
<dbReference type="SUPFAM" id="SSF103481">
    <property type="entry name" value="Multidrug resistance efflux transporter EmrE"/>
    <property type="match status" value="1"/>
</dbReference>
<evidence type="ECO:0000256" key="4">
    <source>
        <dbReference type="ARBA" id="ARBA00022692"/>
    </source>
</evidence>
<dbReference type="PANTHER" id="PTHR14233:SF4">
    <property type="entry name" value="SOLUTE CARRIER FAMILY 35 MEMBER F2"/>
    <property type="match status" value="1"/>
</dbReference>
<keyword evidence="4 8" id="KW-0812">Transmembrane</keyword>
<dbReference type="Pfam" id="PF06027">
    <property type="entry name" value="SLC35F"/>
    <property type="match status" value="2"/>
</dbReference>
<dbReference type="Proteomes" id="UP001187192">
    <property type="component" value="Unassembled WGS sequence"/>
</dbReference>
<dbReference type="GO" id="GO:0022857">
    <property type="term" value="F:transmembrane transporter activity"/>
    <property type="evidence" value="ECO:0007669"/>
    <property type="project" value="InterPro"/>
</dbReference>
<name>A0AA88J847_FICCA</name>
<feature type="transmembrane region" description="Helical" evidence="8">
    <location>
        <begin position="354"/>
        <end position="372"/>
    </location>
</feature>
<reference evidence="9" key="1">
    <citation type="submission" date="2023-07" db="EMBL/GenBank/DDBJ databases">
        <title>draft genome sequence of fig (Ficus carica).</title>
        <authorList>
            <person name="Takahashi T."/>
            <person name="Nishimura K."/>
        </authorList>
    </citation>
    <scope>NUCLEOTIDE SEQUENCE</scope>
</reference>
<comment type="caution">
    <text evidence="9">The sequence shown here is derived from an EMBL/GenBank/DDBJ whole genome shotgun (WGS) entry which is preliminary data.</text>
</comment>
<dbReference type="InterPro" id="IPR052221">
    <property type="entry name" value="SLC35F_Transporter"/>
</dbReference>
<evidence type="ECO:0000256" key="1">
    <source>
        <dbReference type="ARBA" id="ARBA00004141"/>
    </source>
</evidence>
<keyword evidence="3" id="KW-0813">Transport</keyword>
<feature type="transmembrane region" description="Helical" evidence="8">
    <location>
        <begin position="186"/>
        <end position="204"/>
    </location>
</feature>
<dbReference type="GO" id="GO:0016020">
    <property type="term" value="C:membrane"/>
    <property type="evidence" value="ECO:0007669"/>
    <property type="project" value="UniProtKB-SubCell"/>
</dbReference>
<keyword evidence="10" id="KW-1185">Reference proteome</keyword>
<feature type="transmembrane region" description="Helical" evidence="8">
    <location>
        <begin position="49"/>
        <end position="65"/>
    </location>
</feature>
<evidence type="ECO:0000256" key="2">
    <source>
        <dbReference type="ARBA" id="ARBA00007863"/>
    </source>
</evidence>
<feature type="region of interest" description="Disordered" evidence="7">
    <location>
        <begin position="379"/>
        <end position="410"/>
    </location>
</feature>
<dbReference type="InterPro" id="IPR037185">
    <property type="entry name" value="EmrE-like"/>
</dbReference>
<sequence length="441" mass="49052">MMSSKEFWTKKTLIGLGLGQFLSLLITSTGFSSSELSKKGIDAPTSQSFLNYVLLAIVYGSIMLHRRKPLKAKWWYYVILGLVDVEANFLVVKAYQYTSITSVMLLDCWSIPTVMLLTWVFLKTKYRIRKVTGVVVCIAGLVIVVFSDVHAGDRAGGNNPRIGDLLVIAGATLYAVSNVSELFTTISLPFYVFLPLPWGIFYELETVSPFDCLNGEAMQSIPLYYLFINNFRSLLVLVSICMSIEFLVKNADRVELMSMLGLFGAIVSAIQVYLLALNNLCRSILERDNLKAIHWSAGAALPFVGFSVSMFLFYSLVPVLLKINGSTMLNLSLLTSDMWAVIIRIFAYHEKVDWMYFLAFAAVAVGLIVYSGGDKEEDRRADVADEDAERSKHFDEEVGSASHNRGTVMESSLKIADASSSSIERGIVDNKNIGKDIDRKV</sequence>
<evidence type="ECO:0000256" key="7">
    <source>
        <dbReference type="SAM" id="MobiDB-lite"/>
    </source>
</evidence>
<evidence type="ECO:0000256" key="6">
    <source>
        <dbReference type="ARBA" id="ARBA00023136"/>
    </source>
</evidence>
<proteinExistence type="inferred from homology"/>
<accession>A0AA88J847</accession>
<comment type="subcellular location">
    <subcellularLocation>
        <location evidence="1">Membrane</location>
        <topology evidence="1">Multi-pass membrane protein</topology>
    </subcellularLocation>
</comment>
<feature type="compositionally biased region" description="Basic and acidic residues" evidence="7">
    <location>
        <begin position="379"/>
        <end position="396"/>
    </location>
</feature>
<evidence type="ECO:0000313" key="9">
    <source>
        <dbReference type="EMBL" id="GMN63531.1"/>
    </source>
</evidence>
<keyword evidence="5 8" id="KW-1133">Transmembrane helix</keyword>
<organism evidence="9 10">
    <name type="scientific">Ficus carica</name>
    <name type="common">Common fig</name>
    <dbReference type="NCBI Taxonomy" id="3494"/>
    <lineage>
        <taxon>Eukaryota</taxon>
        <taxon>Viridiplantae</taxon>
        <taxon>Streptophyta</taxon>
        <taxon>Embryophyta</taxon>
        <taxon>Tracheophyta</taxon>
        <taxon>Spermatophyta</taxon>
        <taxon>Magnoliopsida</taxon>
        <taxon>eudicotyledons</taxon>
        <taxon>Gunneridae</taxon>
        <taxon>Pentapetalae</taxon>
        <taxon>rosids</taxon>
        <taxon>fabids</taxon>
        <taxon>Rosales</taxon>
        <taxon>Moraceae</taxon>
        <taxon>Ficeae</taxon>
        <taxon>Ficus</taxon>
    </lineage>
</organism>
<keyword evidence="6 8" id="KW-0472">Membrane</keyword>
<comment type="similarity">
    <text evidence="2">Belongs to the SLC35F solute transporter family.</text>
</comment>
<feature type="transmembrane region" description="Helical" evidence="8">
    <location>
        <begin position="224"/>
        <end position="248"/>
    </location>
</feature>